<evidence type="ECO:0000313" key="8">
    <source>
        <dbReference type="Proteomes" id="UP000584880"/>
    </source>
</evidence>
<protein>
    <submittedName>
        <fullName evidence="7">C4BPA protein</fullName>
    </submittedName>
</protein>
<feature type="domain" description="Sushi" evidence="6">
    <location>
        <begin position="188"/>
        <end position="247"/>
    </location>
</feature>
<dbReference type="InterPro" id="IPR051277">
    <property type="entry name" value="SEZ6_CSMD_C4BPB_Regulators"/>
</dbReference>
<sequence length="436" mass="46845">GVCPQPPRFVFAEPVTAPQQSYPVGAVVTYRCRPGYTRNGAESPDVTCLANSTWSEKPDFCIAKSCEQPDIKNGKFHTRTNLLLGATVTFSCDSGYRLVGPPSAQCIFRNGAAFWDRVPSCEVILCPQPPTIQNGYLLNGNEDFTFGLSVSYSCNEGFSLIGEVTIFCTMGSDFKGVWSGPAPECKVVKCENPDVRNGKRLSGFGTEHTYGDQVTFECNSGYSMKGSSSVTCEANSAWAPPLPTCEQILCGRPPQFPFATPASAVGDSSPFGTKLTYRCNPGYKEASGKSSVITCQSDKTWSAAEPEFCVRQECSPPKVDHGNVVGNEKNFSFGAVVTFTCDAPYKLKKSSAKCVASGSGVDWDPAAPYCESVCPQPPRFVFAEPVTAPQQSYPVGAVVTYRCRPGYTRNVAESPDVTCLASSTWSRKAPFCIGGS</sequence>
<feature type="domain" description="Sushi" evidence="6">
    <location>
        <begin position="64"/>
        <end position="123"/>
    </location>
</feature>
<dbReference type="CDD" id="cd00033">
    <property type="entry name" value="CCP"/>
    <property type="match status" value="7"/>
</dbReference>
<evidence type="ECO:0000259" key="6">
    <source>
        <dbReference type="PROSITE" id="PS50923"/>
    </source>
</evidence>
<dbReference type="AlphaFoldDB" id="A0A7K6BT60"/>
<dbReference type="InterPro" id="IPR035976">
    <property type="entry name" value="Sushi/SCR/CCP_sf"/>
</dbReference>
<proteinExistence type="predicted"/>
<dbReference type="PANTHER" id="PTHR45656:SF4">
    <property type="entry name" value="PROTEIN CBR-CLEC-78"/>
    <property type="match status" value="1"/>
</dbReference>
<dbReference type="SMART" id="SM00032">
    <property type="entry name" value="CCP"/>
    <property type="match status" value="7"/>
</dbReference>
<keyword evidence="1 5" id="KW-0768">Sushi</keyword>
<evidence type="ECO:0000256" key="4">
    <source>
        <dbReference type="ARBA" id="ARBA00023157"/>
    </source>
</evidence>
<feature type="disulfide bond" evidence="5">
    <location>
        <begin position="218"/>
        <end position="245"/>
    </location>
</feature>
<dbReference type="EMBL" id="VZRJ01002635">
    <property type="protein sequence ID" value="NWV04607.1"/>
    <property type="molecule type" value="Genomic_DNA"/>
</dbReference>
<evidence type="ECO:0000256" key="2">
    <source>
        <dbReference type="ARBA" id="ARBA00022729"/>
    </source>
</evidence>
<dbReference type="Proteomes" id="UP000584880">
    <property type="component" value="Unassembled WGS sequence"/>
</dbReference>
<gene>
    <name evidence="7" type="primary">C4bpa_0</name>
    <name evidence="7" type="ORF">PTIVIO_R09500</name>
</gene>
<dbReference type="SUPFAM" id="SSF57535">
    <property type="entry name" value="Complement control module/SCR domain"/>
    <property type="match status" value="7"/>
</dbReference>
<keyword evidence="4 5" id="KW-1015">Disulfide bond</keyword>
<dbReference type="Gene3D" id="2.10.70.10">
    <property type="entry name" value="Complement Module, domain 1"/>
    <property type="match status" value="7"/>
</dbReference>
<keyword evidence="3" id="KW-0677">Repeat</keyword>
<organism evidence="7 8">
    <name type="scientific">Ptilonorhynchus violaceus</name>
    <name type="common">Satin bowerbird</name>
    <name type="synonym">Pyrrhocorax violaceus</name>
    <dbReference type="NCBI Taxonomy" id="28724"/>
    <lineage>
        <taxon>Eukaryota</taxon>
        <taxon>Metazoa</taxon>
        <taxon>Chordata</taxon>
        <taxon>Craniata</taxon>
        <taxon>Vertebrata</taxon>
        <taxon>Euteleostomi</taxon>
        <taxon>Archelosauria</taxon>
        <taxon>Archosauria</taxon>
        <taxon>Dinosauria</taxon>
        <taxon>Saurischia</taxon>
        <taxon>Theropoda</taxon>
        <taxon>Coelurosauria</taxon>
        <taxon>Aves</taxon>
        <taxon>Neognathae</taxon>
        <taxon>Neoaves</taxon>
        <taxon>Telluraves</taxon>
        <taxon>Australaves</taxon>
        <taxon>Passeriformes</taxon>
        <taxon>Ptilonorhynchidae</taxon>
        <taxon>Ptilonorhynchus</taxon>
    </lineage>
</organism>
<evidence type="ECO:0000256" key="1">
    <source>
        <dbReference type="ARBA" id="ARBA00022659"/>
    </source>
</evidence>
<feature type="non-terminal residue" evidence="7">
    <location>
        <position position="1"/>
    </location>
</feature>
<dbReference type="PANTHER" id="PTHR45656">
    <property type="entry name" value="PROTEIN CBR-CLEC-78"/>
    <property type="match status" value="1"/>
</dbReference>
<feature type="non-terminal residue" evidence="7">
    <location>
        <position position="436"/>
    </location>
</feature>
<feature type="domain" description="Sushi" evidence="6">
    <location>
        <begin position="1"/>
        <end position="63"/>
    </location>
</feature>
<dbReference type="PROSITE" id="PS50923">
    <property type="entry name" value="SUSHI"/>
    <property type="match status" value="6"/>
</dbReference>
<feature type="domain" description="Sushi" evidence="6">
    <location>
        <begin position="124"/>
        <end position="187"/>
    </location>
</feature>
<dbReference type="InterPro" id="IPR000436">
    <property type="entry name" value="Sushi_SCR_CCP_dom"/>
</dbReference>
<accession>A0A7K6BT60</accession>
<keyword evidence="8" id="KW-1185">Reference proteome</keyword>
<reference evidence="7 8" key="1">
    <citation type="submission" date="2019-09" db="EMBL/GenBank/DDBJ databases">
        <title>Bird 10,000 Genomes (B10K) Project - Family phase.</title>
        <authorList>
            <person name="Zhang G."/>
        </authorList>
    </citation>
    <scope>NUCLEOTIDE SEQUENCE [LARGE SCALE GENOMIC DNA]</scope>
    <source>
        <strain evidence="7">B10K-DU-012-10</strain>
        <tissue evidence="7">Blood</tissue>
    </source>
</reference>
<evidence type="ECO:0000313" key="7">
    <source>
        <dbReference type="EMBL" id="NWV04607.1"/>
    </source>
</evidence>
<feature type="domain" description="Sushi" evidence="6">
    <location>
        <begin position="372"/>
        <end position="434"/>
    </location>
</feature>
<evidence type="ECO:0000256" key="5">
    <source>
        <dbReference type="PROSITE-ProRule" id="PRU00302"/>
    </source>
</evidence>
<dbReference type="FunFam" id="2.10.70.10:FF:000014">
    <property type="entry name" value="Membrane cofactor protein"/>
    <property type="match status" value="1"/>
</dbReference>
<comment type="caution">
    <text evidence="5">Lacks conserved residue(s) required for the propagation of feature annotation.</text>
</comment>
<feature type="domain" description="Sushi" evidence="6">
    <location>
        <begin position="248"/>
        <end position="311"/>
    </location>
</feature>
<comment type="caution">
    <text evidence="7">The sequence shown here is derived from an EMBL/GenBank/DDBJ whole genome shotgun (WGS) entry which is preliminary data.</text>
</comment>
<dbReference type="Pfam" id="PF00084">
    <property type="entry name" value="Sushi"/>
    <property type="match status" value="7"/>
</dbReference>
<evidence type="ECO:0000256" key="3">
    <source>
        <dbReference type="ARBA" id="ARBA00022737"/>
    </source>
</evidence>
<name>A0A7K6BT60_PTIVI</name>
<keyword evidence="2" id="KW-0732">Signal</keyword>